<keyword evidence="3 6" id="KW-0812">Transmembrane</keyword>
<dbReference type="Proteomes" id="UP000305760">
    <property type="component" value="Unassembled WGS sequence"/>
</dbReference>
<proteinExistence type="predicted"/>
<dbReference type="Pfam" id="PF12704">
    <property type="entry name" value="MacB_PCD"/>
    <property type="match status" value="1"/>
</dbReference>
<dbReference type="InterPro" id="IPR025857">
    <property type="entry name" value="MacB_PCD"/>
</dbReference>
<evidence type="ECO:0000256" key="4">
    <source>
        <dbReference type="ARBA" id="ARBA00022989"/>
    </source>
</evidence>
<feature type="transmembrane region" description="Helical" evidence="6">
    <location>
        <begin position="353"/>
        <end position="377"/>
    </location>
</feature>
<keyword evidence="4 6" id="KW-1133">Transmembrane helix</keyword>
<dbReference type="Pfam" id="PF02687">
    <property type="entry name" value="FtsX"/>
    <property type="match status" value="1"/>
</dbReference>
<protein>
    <submittedName>
        <fullName evidence="9">ABC transporter permease</fullName>
    </submittedName>
</protein>
<feature type="domain" description="ABC3 transporter permease C-terminal" evidence="7">
    <location>
        <begin position="265"/>
        <end position="386"/>
    </location>
</feature>
<sequence>MIKQILAITAMNVRSIPERWGPSLVIVIGLAGVVAVFTALLAMANGFSSTLQSAGRGDNAIVLRGQSGAELNSGFGGDSVQLIKLGPGIRKGPDGEPLAAGELMVITELGRKDDPAAVANVTLRGVEPASFAIRPQLKITAGRTFAPGKREVIVGNGVAGQFAGTALGDTLRMRGSDWTIVGHFTAGDANDSEVWVDLGTAQSAFNRGNAVSAVRVGLESPAAIATLRAALAADPRLAVDVTEEQAYYSAQTKGVRQTIEGLAFVVTFIMGLGAIFAALNTMYAAVSTRTREIATLRAIGFGGMPVLASVMVEAVLLSLVGGVIGAIAAYVLFNGLSVSTLSQASFTQVVFEFAVTPSLVVTGLVIAMIIGFIGGLLPAIRAARMQVTTALRTQ</sequence>
<feature type="transmembrane region" description="Helical" evidence="6">
    <location>
        <begin position="306"/>
        <end position="333"/>
    </location>
</feature>
<dbReference type="InterPro" id="IPR050250">
    <property type="entry name" value="Macrolide_Exporter_MacB"/>
</dbReference>
<keyword evidence="2" id="KW-1003">Cell membrane</keyword>
<keyword evidence="5 6" id="KW-0472">Membrane</keyword>
<evidence type="ECO:0000256" key="3">
    <source>
        <dbReference type="ARBA" id="ARBA00022692"/>
    </source>
</evidence>
<evidence type="ECO:0000313" key="9">
    <source>
        <dbReference type="EMBL" id="TNJ33947.1"/>
    </source>
</evidence>
<dbReference type="GO" id="GO:0022857">
    <property type="term" value="F:transmembrane transporter activity"/>
    <property type="evidence" value="ECO:0007669"/>
    <property type="project" value="TreeGrafter"/>
</dbReference>
<keyword evidence="10" id="KW-1185">Reference proteome</keyword>
<organism evidence="9 10">
    <name type="scientific">Arenimonas terrae</name>
    <dbReference type="NCBI Taxonomy" id="2546226"/>
    <lineage>
        <taxon>Bacteria</taxon>
        <taxon>Pseudomonadati</taxon>
        <taxon>Pseudomonadota</taxon>
        <taxon>Gammaproteobacteria</taxon>
        <taxon>Lysobacterales</taxon>
        <taxon>Lysobacteraceae</taxon>
        <taxon>Arenimonas</taxon>
    </lineage>
</organism>
<dbReference type="OrthoDB" id="241967at2"/>
<accession>A0A5C4RTL5</accession>
<evidence type="ECO:0000256" key="5">
    <source>
        <dbReference type="ARBA" id="ARBA00023136"/>
    </source>
</evidence>
<dbReference type="GO" id="GO:0005886">
    <property type="term" value="C:plasma membrane"/>
    <property type="evidence" value="ECO:0007669"/>
    <property type="project" value="UniProtKB-SubCell"/>
</dbReference>
<dbReference type="PANTHER" id="PTHR30572">
    <property type="entry name" value="MEMBRANE COMPONENT OF TRANSPORTER-RELATED"/>
    <property type="match status" value="1"/>
</dbReference>
<dbReference type="RefSeq" id="WP_139448867.1">
    <property type="nucleotide sequence ID" value="NZ_SMDR01000002.1"/>
</dbReference>
<comment type="caution">
    <text evidence="9">The sequence shown here is derived from an EMBL/GenBank/DDBJ whole genome shotgun (WGS) entry which is preliminary data.</text>
</comment>
<feature type="domain" description="MacB-like periplasmic core" evidence="8">
    <location>
        <begin position="24"/>
        <end position="232"/>
    </location>
</feature>
<feature type="transmembrane region" description="Helical" evidence="6">
    <location>
        <begin position="261"/>
        <end position="286"/>
    </location>
</feature>
<evidence type="ECO:0000259" key="8">
    <source>
        <dbReference type="Pfam" id="PF12704"/>
    </source>
</evidence>
<evidence type="ECO:0000259" key="7">
    <source>
        <dbReference type="Pfam" id="PF02687"/>
    </source>
</evidence>
<evidence type="ECO:0000313" key="10">
    <source>
        <dbReference type="Proteomes" id="UP000305760"/>
    </source>
</evidence>
<feature type="transmembrane region" description="Helical" evidence="6">
    <location>
        <begin position="20"/>
        <end position="44"/>
    </location>
</feature>
<dbReference type="InterPro" id="IPR003838">
    <property type="entry name" value="ABC3_permease_C"/>
</dbReference>
<name>A0A5C4RTL5_9GAMM</name>
<evidence type="ECO:0000256" key="1">
    <source>
        <dbReference type="ARBA" id="ARBA00004651"/>
    </source>
</evidence>
<evidence type="ECO:0000256" key="6">
    <source>
        <dbReference type="SAM" id="Phobius"/>
    </source>
</evidence>
<evidence type="ECO:0000256" key="2">
    <source>
        <dbReference type="ARBA" id="ARBA00022475"/>
    </source>
</evidence>
<dbReference type="PANTHER" id="PTHR30572:SF15">
    <property type="entry name" value="ABC TRANSPORTER PERMEASE"/>
    <property type="match status" value="1"/>
</dbReference>
<dbReference type="AlphaFoldDB" id="A0A5C4RTL5"/>
<comment type="subcellular location">
    <subcellularLocation>
        <location evidence="1">Cell membrane</location>
        <topology evidence="1">Multi-pass membrane protein</topology>
    </subcellularLocation>
</comment>
<dbReference type="EMBL" id="SMDR01000002">
    <property type="protein sequence ID" value="TNJ33947.1"/>
    <property type="molecule type" value="Genomic_DNA"/>
</dbReference>
<gene>
    <name evidence="9" type="ORF">E1B00_11510</name>
</gene>
<reference evidence="9 10" key="1">
    <citation type="submission" date="2019-03" db="EMBL/GenBank/DDBJ databases">
        <title>Arenimonas daejeonensis sp. nov., isolated from compost.</title>
        <authorList>
            <person name="Jeon C.O."/>
        </authorList>
    </citation>
    <scope>NUCLEOTIDE SEQUENCE [LARGE SCALE GENOMIC DNA]</scope>
    <source>
        <strain evidence="9 10">R29</strain>
    </source>
</reference>